<name>B1C9Y5_9FIRM</name>
<organism evidence="2 3">
    <name type="scientific">Anaerofustis stercorihominis DSM 17244</name>
    <dbReference type="NCBI Taxonomy" id="445971"/>
    <lineage>
        <taxon>Bacteria</taxon>
        <taxon>Bacillati</taxon>
        <taxon>Bacillota</taxon>
        <taxon>Clostridia</taxon>
        <taxon>Eubacteriales</taxon>
        <taxon>Eubacteriaceae</taxon>
        <taxon>Anaerofustis</taxon>
    </lineage>
</organism>
<dbReference type="Proteomes" id="UP000005178">
    <property type="component" value="Unassembled WGS sequence"/>
</dbReference>
<dbReference type="AlphaFoldDB" id="B1C9Y5"/>
<keyword evidence="3" id="KW-1185">Reference proteome</keyword>
<keyword evidence="1" id="KW-0472">Membrane</keyword>
<gene>
    <name evidence="2" type="ORF">ANASTE_01911</name>
</gene>
<comment type="caution">
    <text evidence="2">The sequence shown here is derived from an EMBL/GenBank/DDBJ whole genome shotgun (WGS) entry which is preliminary data.</text>
</comment>
<feature type="transmembrane region" description="Helical" evidence="1">
    <location>
        <begin position="20"/>
        <end position="44"/>
    </location>
</feature>
<accession>B1C9Y5</accession>
<evidence type="ECO:0000256" key="1">
    <source>
        <dbReference type="SAM" id="Phobius"/>
    </source>
</evidence>
<protein>
    <submittedName>
        <fullName evidence="2">Uncharacterized protein</fullName>
    </submittedName>
</protein>
<keyword evidence="1" id="KW-0812">Transmembrane</keyword>
<keyword evidence="1" id="KW-1133">Transmembrane helix</keyword>
<reference evidence="2" key="2">
    <citation type="submission" date="2013-08" db="EMBL/GenBank/DDBJ databases">
        <title>Draft genome sequence of Anaerofustis stercorihominis (DSM 17244).</title>
        <authorList>
            <person name="Sudarsanam P."/>
            <person name="Ley R."/>
            <person name="Guruge J."/>
            <person name="Turnbaugh P.J."/>
            <person name="Mahowald M."/>
            <person name="Liep D."/>
            <person name="Gordon J."/>
        </authorList>
    </citation>
    <scope>NUCLEOTIDE SEQUENCE</scope>
    <source>
        <strain evidence="2">DSM 17244</strain>
    </source>
</reference>
<sequence>MTLQLLTGYIFISKLLFWEILFYITKLYNFMVTFSTFYLFLFTLF</sequence>
<reference evidence="2" key="1">
    <citation type="submission" date="2008-01" db="EMBL/GenBank/DDBJ databases">
        <authorList>
            <person name="Fulton L."/>
            <person name="Clifton S."/>
            <person name="Fulton B."/>
            <person name="Xu J."/>
            <person name="Minx P."/>
            <person name="Pepin K.H."/>
            <person name="Johnson M."/>
            <person name="Thiruvilangam P."/>
            <person name="Bhonagiri V."/>
            <person name="Nash W.E."/>
            <person name="Mardis E.R."/>
            <person name="Wilson R.K."/>
        </authorList>
    </citation>
    <scope>NUCLEOTIDE SEQUENCE [LARGE SCALE GENOMIC DNA]</scope>
    <source>
        <strain evidence="2">DSM 17244</strain>
    </source>
</reference>
<proteinExistence type="predicted"/>
<dbReference type="EMBL" id="ABIL02000006">
    <property type="protein sequence ID" value="EDS72201.1"/>
    <property type="molecule type" value="Genomic_DNA"/>
</dbReference>
<dbReference type="HOGENOM" id="CLU_3195425_0_0_9"/>
<evidence type="ECO:0000313" key="2">
    <source>
        <dbReference type="EMBL" id="EDS72201.1"/>
    </source>
</evidence>
<evidence type="ECO:0000313" key="3">
    <source>
        <dbReference type="Proteomes" id="UP000005178"/>
    </source>
</evidence>